<evidence type="ECO:0000313" key="8">
    <source>
        <dbReference type="Proteomes" id="UP000809829"/>
    </source>
</evidence>
<dbReference type="InterPro" id="IPR014016">
    <property type="entry name" value="UvrD-like_ATP-bd"/>
</dbReference>
<dbReference type="PROSITE" id="PS51198">
    <property type="entry name" value="UVRD_HELICASE_ATP_BIND"/>
    <property type="match status" value="1"/>
</dbReference>
<name>A0ABS2QXS9_9BACI</name>
<keyword evidence="4 5" id="KW-0067">ATP-binding</keyword>
<dbReference type="EC" id="3.6.4.12" evidence="7"/>
<dbReference type="PANTHER" id="PTHR11070:SF17">
    <property type="entry name" value="DNA HELICASE IV"/>
    <property type="match status" value="1"/>
</dbReference>
<dbReference type="PANTHER" id="PTHR11070">
    <property type="entry name" value="UVRD / RECB / PCRA DNA HELICASE FAMILY MEMBER"/>
    <property type="match status" value="1"/>
</dbReference>
<dbReference type="Pfam" id="PF13245">
    <property type="entry name" value="AAA_19"/>
    <property type="match status" value="1"/>
</dbReference>
<dbReference type="SUPFAM" id="SSF52540">
    <property type="entry name" value="P-loop containing nucleoside triphosphate hydrolases"/>
    <property type="match status" value="1"/>
</dbReference>
<dbReference type="RefSeq" id="WP_205188298.1">
    <property type="nucleotide sequence ID" value="NZ_JAFBFC010000006.1"/>
</dbReference>
<accession>A0ABS2QXS9</accession>
<keyword evidence="3 5" id="KW-0347">Helicase</keyword>
<evidence type="ECO:0000256" key="3">
    <source>
        <dbReference type="ARBA" id="ARBA00022806"/>
    </source>
</evidence>
<dbReference type="NCBIfam" id="NF041464">
    <property type="entry name" value="HelD_BACSU"/>
    <property type="match status" value="1"/>
</dbReference>
<keyword evidence="1 5" id="KW-0547">Nucleotide-binding</keyword>
<evidence type="ECO:0000256" key="2">
    <source>
        <dbReference type="ARBA" id="ARBA00022801"/>
    </source>
</evidence>
<evidence type="ECO:0000259" key="6">
    <source>
        <dbReference type="PROSITE" id="PS51198"/>
    </source>
</evidence>
<proteinExistence type="predicted"/>
<dbReference type="Proteomes" id="UP000809829">
    <property type="component" value="Unassembled WGS sequence"/>
</dbReference>
<evidence type="ECO:0000256" key="1">
    <source>
        <dbReference type="ARBA" id="ARBA00022741"/>
    </source>
</evidence>
<feature type="binding site" evidence="5">
    <location>
        <begin position="218"/>
        <end position="225"/>
    </location>
    <ligand>
        <name>ATP</name>
        <dbReference type="ChEBI" id="CHEBI:30616"/>
    </ligand>
</feature>
<organism evidence="7 8">
    <name type="scientific">Priestia iocasae</name>
    <dbReference type="NCBI Taxonomy" id="2291674"/>
    <lineage>
        <taxon>Bacteria</taxon>
        <taxon>Bacillati</taxon>
        <taxon>Bacillota</taxon>
        <taxon>Bacilli</taxon>
        <taxon>Bacillales</taxon>
        <taxon>Bacillaceae</taxon>
        <taxon>Priestia</taxon>
    </lineage>
</organism>
<protein>
    <submittedName>
        <fullName evidence="7">DNA helicase-2/ATP-dependent DNA helicase PcrA</fullName>
        <ecNumber evidence="7">3.6.4.12</ecNumber>
    </submittedName>
</protein>
<sequence length="762" mass="88741">MIVMKHPDYETENEWLTFAKQYMDIVIQASESTEDQFRQHLKQALDGIDFKDSSFSYMNMLTNSNLLKRTSDEVKKLKRFRNKPYFARIDFQRDETGEKEELYFGKVSLFDKETQKPIIVDWRSPIANLYYDGRLGDVTYEAEGDEYKGHLSLKRQFIIEEGKLEDIRDVDLTTTDELLQQSLSGSASNRLTDIVSTIQEEQNSIIRADLNKPIIVQGAAGSGKTTIALHRISYFIYTYAEHFLPQQLMVLAPNRLFIDYISEVLPELGVDNILQTTFVDYVKKCINKSVKLKHPDEKLLSFLNKEYDNPAHMQWLASFKGSLPFRDMMDRYLADILQTLLPKDDFVVAKFRLYKASKIKHLLCEEYAYLPYYKRVDKVKRVLQNYVRTEKKEMIKRITAFYDQKLEKALFQYDESPKRKAYVSKALDKKEEALKHLQSDVKTAVTTYIKKLPHYDVFHYYKQMVTNETLVKKYGDGILSDEQVSLFCRYQQQLDQEGMYEVEDLAPLLYLQGKLYGIKEELQVKNVVIDEAQDYSYFQLCALKSTLETDMFTIVGDLAQGIHSYRGIQDWSMVQREILPRATYKTLQKSYRTTVEIMNAANGILKLLDLALPTVEPVVRHGIKPTFKVMSEEAKESVASLEHTIDQFVKEGHKTIAIIAKTNRECKKIAQWFKRYSSKTVQLLRENEEINKEAIVIVSSHLSKGLEFDAVIICLVDEVYEGNEIDIKLLYVSMTRPLHRLVLYGKKEADVLLDRIDRALYD</sequence>
<dbReference type="Gene3D" id="3.40.50.300">
    <property type="entry name" value="P-loop containing nucleotide triphosphate hydrolases"/>
    <property type="match status" value="3"/>
</dbReference>
<dbReference type="InterPro" id="IPR027417">
    <property type="entry name" value="P-loop_NTPase"/>
</dbReference>
<dbReference type="GO" id="GO:0003678">
    <property type="term" value="F:DNA helicase activity"/>
    <property type="evidence" value="ECO:0007669"/>
    <property type="project" value="UniProtKB-EC"/>
</dbReference>
<evidence type="ECO:0000256" key="5">
    <source>
        <dbReference type="PROSITE-ProRule" id="PRU00560"/>
    </source>
</evidence>
<reference evidence="7 8" key="1">
    <citation type="submission" date="2021-01" db="EMBL/GenBank/DDBJ databases">
        <title>Genomic Encyclopedia of Type Strains, Phase IV (KMG-IV): sequencing the most valuable type-strain genomes for metagenomic binning, comparative biology and taxonomic classification.</title>
        <authorList>
            <person name="Goeker M."/>
        </authorList>
    </citation>
    <scope>NUCLEOTIDE SEQUENCE [LARGE SCALE GENOMIC DNA]</scope>
    <source>
        <strain evidence="7 8">DSM 104297</strain>
    </source>
</reference>
<comment type="caution">
    <text evidence="7">The sequence shown here is derived from an EMBL/GenBank/DDBJ whole genome shotgun (WGS) entry which is preliminary data.</text>
</comment>
<feature type="domain" description="UvrD-like helicase ATP-binding" evidence="6">
    <location>
        <begin position="197"/>
        <end position="594"/>
    </location>
</feature>
<gene>
    <name evidence="7" type="ORF">JOC83_003144</name>
</gene>
<keyword evidence="8" id="KW-1185">Reference proteome</keyword>
<evidence type="ECO:0000256" key="4">
    <source>
        <dbReference type="ARBA" id="ARBA00022840"/>
    </source>
</evidence>
<evidence type="ECO:0000313" key="7">
    <source>
        <dbReference type="EMBL" id="MBM7704289.1"/>
    </source>
</evidence>
<dbReference type="InterPro" id="IPR048228">
    <property type="entry name" value="HelD_bacillota"/>
</dbReference>
<dbReference type="EMBL" id="JAFBFC010000006">
    <property type="protein sequence ID" value="MBM7704289.1"/>
    <property type="molecule type" value="Genomic_DNA"/>
</dbReference>
<dbReference type="Pfam" id="PF13538">
    <property type="entry name" value="UvrD_C_2"/>
    <property type="match status" value="1"/>
</dbReference>
<dbReference type="InterPro" id="IPR000212">
    <property type="entry name" value="DNA_helicase_UvrD/REP"/>
</dbReference>
<dbReference type="InterPro" id="IPR027785">
    <property type="entry name" value="UvrD-like_helicase_C"/>
</dbReference>
<dbReference type="GO" id="GO:0016787">
    <property type="term" value="F:hydrolase activity"/>
    <property type="evidence" value="ECO:0007669"/>
    <property type="project" value="UniProtKB-KW"/>
</dbReference>
<keyword evidence="2 5" id="KW-0378">Hydrolase</keyword>